<gene>
    <name evidence="1" type="ORF">UY3_14474</name>
</gene>
<evidence type="ECO:0000313" key="1">
    <source>
        <dbReference type="EMBL" id="EMP28443.1"/>
    </source>
</evidence>
<keyword evidence="2" id="KW-1185">Reference proteome</keyword>
<dbReference type="EMBL" id="KB563787">
    <property type="protein sequence ID" value="EMP28443.1"/>
    <property type="molecule type" value="Genomic_DNA"/>
</dbReference>
<accession>M7B8F0</accession>
<proteinExistence type="predicted"/>
<evidence type="ECO:0000313" key="2">
    <source>
        <dbReference type="Proteomes" id="UP000031443"/>
    </source>
</evidence>
<reference evidence="2" key="1">
    <citation type="journal article" date="2013" name="Nat. Genet.">
        <title>The draft genomes of soft-shell turtle and green sea turtle yield insights into the development and evolution of the turtle-specific body plan.</title>
        <authorList>
            <person name="Wang Z."/>
            <person name="Pascual-Anaya J."/>
            <person name="Zadissa A."/>
            <person name="Li W."/>
            <person name="Niimura Y."/>
            <person name="Huang Z."/>
            <person name="Li C."/>
            <person name="White S."/>
            <person name="Xiong Z."/>
            <person name="Fang D."/>
            <person name="Wang B."/>
            <person name="Ming Y."/>
            <person name="Chen Y."/>
            <person name="Zheng Y."/>
            <person name="Kuraku S."/>
            <person name="Pignatelli M."/>
            <person name="Herrero J."/>
            <person name="Beal K."/>
            <person name="Nozawa M."/>
            <person name="Li Q."/>
            <person name="Wang J."/>
            <person name="Zhang H."/>
            <person name="Yu L."/>
            <person name="Shigenobu S."/>
            <person name="Wang J."/>
            <person name="Liu J."/>
            <person name="Flicek P."/>
            <person name="Searle S."/>
            <person name="Wang J."/>
            <person name="Kuratani S."/>
            <person name="Yin Y."/>
            <person name="Aken B."/>
            <person name="Zhang G."/>
            <person name="Irie N."/>
        </authorList>
    </citation>
    <scope>NUCLEOTIDE SEQUENCE [LARGE SCALE GENOMIC DNA]</scope>
</reference>
<dbReference type="AlphaFoldDB" id="M7B8F0"/>
<sequence>MEEKQVKVMLPPVGTLSDMLDTGKGVVFLTKENDHAPQTAYEQGFKTDLIGNKSHGGPMPMMLYLGRGKR</sequence>
<dbReference type="Proteomes" id="UP000031443">
    <property type="component" value="Unassembled WGS sequence"/>
</dbReference>
<organism evidence="1 2">
    <name type="scientific">Chelonia mydas</name>
    <name type="common">Green sea-turtle</name>
    <name type="synonym">Chelonia agassizi</name>
    <dbReference type="NCBI Taxonomy" id="8469"/>
    <lineage>
        <taxon>Eukaryota</taxon>
        <taxon>Metazoa</taxon>
        <taxon>Chordata</taxon>
        <taxon>Craniata</taxon>
        <taxon>Vertebrata</taxon>
        <taxon>Euteleostomi</taxon>
        <taxon>Archelosauria</taxon>
        <taxon>Testudinata</taxon>
        <taxon>Testudines</taxon>
        <taxon>Cryptodira</taxon>
        <taxon>Durocryptodira</taxon>
        <taxon>Americhelydia</taxon>
        <taxon>Chelonioidea</taxon>
        <taxon>Cheloniidae</taxon>
        <taxon>Chelonia</taxon>
    </lineage>
</organism>
<protein>
    <submittedName>
        <fullName evidence="1">Uncharacterized protein</fullName>
    </submittedName>
</protein>
<name>M7B8F0_CHEMY</name>